<dbReference type="EMBL" id="DPRK01000242">
    <property type="protein sequence ID" value="HCY82832.1"/>
    <property type="molecule type" value="Genomic_DNA"/>
</dbReference>
<dbReference type="Pfam" id="PF06056">
    <property type="entry name" value="Terminase_5"/>
    <property type="match status" value="1"/>
</dbReference>
<accession>A0A3D6BUE9</accession>
<dbReference type="AlphaFoldDB" id="A0A3D6BUE9"/>
<evidence type="ECO:0000313" key="3">
    <source>
        <dbReference type="Proteomes" id="UP000263268"/>
    </source>
</evidence>
<organism evidence="2 3">
    <name type="scientific">Xanthomarina gelatinilytica</name>
    <dbReference type="NCBI Taxonomy" id="1137281"/>
    <lineage>
        <taxon>Bacteria</taxon>
        <taxon>Pseudomonadati</taxon>
        <taxon>Bacteroidota</taxon>
        <taxon>Flavobacteriia</taxon>
        <taxon>Flavobacteriales</taxon>
        <taxon>Flavobacteriaceae</taxon>
        <taxon>Xanthomarina</taxon>
    </lineage>
</organism>
<sequence length="147" mass="17033">MGLKKTEAKEYAKMLYLDTTQKLSNKEIAERVGVREGTIGRWIKEGEWDKLRKSLMVTRQKIITNWYDQIERLNDAITERDEPWPTGTEANTLAQLATNIKKLETETSIAEIFEVGTAFLDFLKPVDFDVYKKIIPVFDAFINSKLK</sequence>
<evidence type="ECO:0000313" key="2">
    <source>
        <dbReference type="EMBL" id="HCY82832.1"/>
    </source>
</evidence>
<gene>
    <name evidence="2" type="ORF">DHV22_15190</name>
</gene>
<dbReference type="InterPro" id="IPR010332">
    <property type="entry name" value="ATPase_terminase-su_N"/>
</dbReference>
<evidence type="ECO:0000259" key="1">
    <source>
        <dbReference type="Pfam" id="PF06056"/>
    </source>
</evidence>
<protein>
    <submittedName>
        <fullName evidence="2">DDE transposase family protein</fullName>
    </submittedName>
</protein>
<feature type="domain" description="Terminase ATPase subunit N-terminal" evidence="1">
    <location>
        <begin position="9"/>
        <end position="52"/>
    </location>
</feature>
<proteinExistence type="predicted"/>
<reference evidence="2 3" key="1">
    <citation type="journal article" date="2018" name="Nat. Biotechnol.">
        <title>A standardized bacterial taxonomy based on genome phylogeny substantially revises the tree of life.</title>
        <authorList>
            <person name="Parks D.H."/>
            <person name="Chuvochina M."/>
            <person name="Waite D.W."/>
            <person name="Rinke C."/>
            <person name="Skarshewski A."/>
            <person name="Chaumeil P.A."/>
            <person name="Hugenholtz P."/>
        </authorList>
    </citation>
    <scope>NUCLEOTIDE SEQUENCE [LARGE SCALE GENOMIC DNA]</scope>
    <source>
        <strain evidence="2">UBA10227</strain>
    </source>
</reference>
<dbReference type="Proteomes" id="UP000263268">
    <property type="component" value="Unassembled WGS sequence"/>
</dbReference>
<comment type="caution">
    <text evidence="2">The sequence shown here is derived from an EMBL/GenBank/DDBJ whole genome shotgun (WGS) entry which is preliminary data.</text>
</comment>
<name>A0A3D6BUE9_9FLAO</name>